<evidence type="ECO:0000256" key="1">
    <source>
        <dbReference type="SAM" id="SignalP"/>
    </source>
</evidence>
<dbReference type="RefSeq" id="WP_146959184.1">
    <property type="nucleotide sequence ID" value="NZ_CP042467.1"/>
</dbReference>
<sequence length="295" mass="32179">MLRHSLNVMVCLVAVLAATPASALDNDLVLSRFATFDPQEFGNCPNACGIVQPNRVLFENMVGDMGLLMAPRIAAPAETLGEAGFAVNIITSLNFIPTEEEHWQVGLEDQDPGTMFTTFLQVRKGLPFSFELAGNFGYLYNSEMFALGADLKWALNEGFYYFPDLAVRGSVNTVMGSPDLNLINAGGDMSMSKAFGISGVMTLTPYLGYQMLFTIGSSRLLNAYPQDPRPPQFDLDNPSGMGSSTFSPEFVFEQHNTQANRFFVGARLNVWILNFVLEGVFADVSQASLAVGVDF</sequence>
<proteinExistence type="predicted"/>
<keyword evidence="1" id="KW-0732">Signal</keyword>
<dbReference type="KEGG" id="bbae:FRD01_09650"/>
<reference evidence="2 3" key="1">
    <citation type="submission" date="2019-08" db="EMBL/GenBank/DDBJ databases">
        <authorList>
            <person name="Liang Q."/>
        </authorList>
    </citation>
    <scope>NUCLEOTIDE SEQUENCE [LARGE SCALE GENOMIC DNA]</scope>
    <source>
        <strain evidence="2 3">V1718</strain>
    </source>
</reference>
<feature type="signal peptide" evidence="1">
    <location>
        <begin position="1"/>
        <end position="23"/>
    </location>
</feature>
<organism evidence="2 3">
    <name type="scientific">Microvenator marinus</name>
    <dbReference type="NCBI Taxonomy" id="2600177"/>
    <lineage>
        <taxon>Bacteria</taxon>
        <taxon>Deltaproteobacteria</taxon>
        <taxon>Bradymonadales</taxon>
        <taxon>Microvenatoraceae</taxon>
        <taxon>Microvenator</taxon>
    </lineage>
</organism>
<keyword evidence="3" id="KW-1185">Reference proteome</keyword>
<name>A0A5B8XVL3_9DELT</name>
<evidence type="ECO:0000313" key="2">
    <source>
        <dbReference type="EMBL" id="QED27499.1"/>
    </source>
</evidence>
<protein>
    <submittedName>
        <fullName evidence="2">Uncharacterized protein</fullName>
    </submittedName>
</protein>
<feature type="chain" id="PRO_5022782311" evidence="1">
    <location>
        <begin position="24"/>
        <end position="295"/>
    </location>
</feature>
<dbReference type="EMBL" id="CP042467">
    <property type="protein sequence ID" value="QED27499.1"/>
    <property type="molecule type" value="Genomic_DNA"/>
</dbReference>
<gene>
    <name evidence="2" type="ORF">FRD01_09650</name>
</gene>
<accession>A0A5B8XVL3</accession>
<dbReference type="AlphaFoldDB" id="A0A5B8XVL3"/>
<dbReference type="Proteomes" id="UP000321595">
    <property type="component" value="Chromosome"/>
</dbReference>
<evidence type="ECO:0000313" key="3">
    <source>
        <dbReference type="Proteomes" id="UP000321595"/>
    </source>
</evidence>
<dbReference type="OrthoDB" id="5394858at2"/>